<dbReference type="AlphaFoldDB" id="A0A176VLK1"/>
<organism evidence="1 2">
    <name type="scientific">Marchantia polymorpha subsp. ruderalis</name>
    <dbReference type="NCBI Taxonomy" id="1480154"/>
    <lineage>
        <taxon>Eukaryota</taxon>
        <taxon>Viridiplantae</taxon>
        <taxon>Streptophyta</taxon>
        <taxon>Embryophyta</taxon>
        <taxon>Marchantiophyta</taxon>
        <taxon>Marchantiopsida</taxon>
        <taxon>Marchantiidae</taxon>
        <taxon>Marchantiales</taxon>
        <taxon>Marchantiaceae</taxon>
        <taxon>Marchantia</taxon>
    </lineage>
</organism>
<name>A0A176VLK1_MARPO</name>
<comment type="caution">
    <text evidence="1">The sequence shown here is derived from an EMBL/GenBank/DDBJ whole genome shotgun (WGS) entry which is preliminary data.</text>
</comment>
<proteinExistence type="predicted"/>
<sequence length="111" mass="12136">MGRRAVELTDRGGSLDQPAAWRMEARRSVCTQRDGVAKSATMSLVVGKLAPVAECAVEDRTYKSCEEYTFAWIMHAMARGVAKVINSVPPNPGYMVLDTRIPSFVKALMAS</sequence>
<accession>A0A176VLK1</accession>
<keyword evidence="2" id="KW-1185">Reference proteome</keyword>
<dbReference type="Proteomes" id="UP000077202">
    <property type="component" value="Unassembled WGS sequence"/>
</dbReference>
<gene>
    <name evidence="1" type="ORF">AXG93_2550s1170</name>
</gene>
<reference evidence="1" key="1">
    <citation type="submission" date="2016-03" db="EMBL/GenBank/DDBJ databases">
        <title>Mechanisms controlling the formation of the plant cell surface in tip-growing cells are functionally conserved among land plants.</title>
        <authorList>
            <person name="Honkanen S."/>
            <person name="Jones V.A."/>
            <person name="Morieri G."/>
            <person name="Champion C."/>
            <person name="Hetherington A.J."/>
            <person name="Kelly S."/>
            <person name="Saint-Marcoux D."/>
            <person name="Proust H."/>
            <person name="Prescott H."/>
            <person name="Dolan L."/>
        </authorList>
    </citation>
    <scope>NUCLEOTIDE SEQUENCE [LARGE SCALE GENOMIC DNA]</scope>
    <source>
        <tissue evidence="1">Whole gametophyte</tissue>
    </source>
</reference>
<evidence type="ECO:0000313" key="1">
    <source>
        <dbReference type="EMBL" id="OAE21780.1"/>
    </source>
</evidence>
<dbReference type="EMBL" id="LVLJ01003342">
    <property type="protein sequence ID" value="OAE21780.1"/>
    <property type="molecule type" value="Genomic_DNA"/>
</dbReference>
<protein>
    <submittedName>
        <fullName evidence="1">Uncharacterized protein</fullName>
    </submittedName>
</protein>
<evidence type="ECO:0000313" key="2">
    <source>
        <dbReference type="Proteomes" id="UP000077202"/>
    </source>
</evidence>